<evidence type="ECO:0000256" key="4">
    <source>
        <dbReference type="ARBA" id="ARBA00022723"/>
    </source>
</evidence>
<keyword evidence="1 12" id="KW-0167">Capsid protein</keyword>
<evidence type="ECO:0000256" key="14">
    <source>
        <dbReference type="SAM" id="Phobius"/>
    </source>
</evidence>
<dbReference type="Gene3D" id="3.40.50.11130">
    <property type="entry name" value="Glycoprotein VP7, domain 1"/>
    <property type="match status" value="1"/>
</dbReference>
<keyword evidence="10 12" id="KW-0325">Glycoprotein</keyword>
<keyword evidence="2 12" id="KW-0945">Host-virus interaction</keyword>
<organism evidence="15">
    <name type="scientific">Rotavirus A</name>
    <dbReference type="NCBI Taxonomy" id="28875"/>
    <lineage>
        <taxon>Viruses</taxon>
        <taxon>Riboviria</taxon>
        <taxon>Orthornavirae</taxon>
        <taxon>Duplornaviricota</taxon>
        <taxon>Resentoviricetes</taxon>
        <taxon>Reovirales</taxon>
        <taxon>Sedoreoviridae</taxon>
        <taxon>Rotavirus</taxon>
        <taxon>Rotavirus alphagastroenteritidis</taxon>
    </lineage>
</organism>
<comment type="subcellular location">
    <subcellularLocation>
        <location evidence="12 13">Host endoplasmic reticulum lumen</location>
    </subcellularLocation>
    <subcellularLocation>
        <location evidence="12">Virion</location>
    </subcellularLocation>
    <text evidence="12">The outer layer contains 780 copies of VP7, grouped as 260 trimers. Immature double-layered particles assembled in the cytoplasm bud across the membrane of the endoplasmic reticulum, acquiring during this process a transient lipid membrane that is modified with the ER resident viral glycoproteins NSP4 and VP7; these enveloped particles also contain VP4. As the particles move towards the interior of the ER cisternae, the transient lipid membrane and the non-structural protein NSP4 are lost, while the virus surface proteins VP4 and VP7 rearrange to form the outermost virus protein layer, yielding mature infectious triple-layered particles.</text>
</comment>
<dbReference type="Gene3D" id="2.60.120.800">
    <property type="entry name" value="Rotavirus outer-layer protein VP7, domain 2"/>
    <property type="match status" value="1"/>
</dbReference>
<sequence>MYDTECISSIYERITRTILATLILYYCIKKVMASTVYFITIIAMLHVITYQSTVQAETSLDIDYTVVDTTIRPTSTLCIYYPSAAETEINDPEMKETVIQLLTTKGWDSGSVYMNTYTDLASYSKDPSLQCDYNIVLVQYAQNTELDISEIAQVLMFNWQCSPMDITLYYYQQISEANKWIAMGDDCTIKVCPLNKQTLGIGCVVTNDTTFETITQNEKMAILDVVDNVNHKISYTTTSCTMQNCIRKGLRENVAIIQVGGPEVIDSSSDPMTNPQMLRSSRINWKKWWQVFYTIVDYINTIINTMSSRSSSNSVIPR</sequence>
<keyword evidence="6 12" id="KW-1152">Outer capsid protein</keyword>
<evidence type="ECO:0000256" key="6">
    <source>
        <dbReference type="ARBA" id="ARBA00022770"/>
    </source>
</evidence>
<keyword evidence="14" id="KW-0472">Membrane</keyword>
<name>A0A0N7KVF6_9REOV</name>
<dbReference type="InterPro" id="IPR001963">
    <property type="entry name" value="VP7"/>
</dbReference>
<keyword evidence="14" id="KW-1133">Transmembrane helix</keyword>
<reference evidence="15" key="1">
    <citation type="submission" date="2015-09" db="EMBL/GenBank/DDBJ databases">
        <title>Genome sequence of a novel avian rotavirus A strain detected from common gulls in Japan.</title>
        <authorList>
            <person name="Ito N."/>
        </authorList>
    </citation>
    <scope>NUCLEOTIDE SEQUENCE [LARGE SCALE GENOMIC DNA]</scope>
    <source>
        <strain evidence="15">RVA/CommonGull-wt/JPN/Ho374/2013/G28P[39]</strain>
    </source>
</reference>
<dbReference type="EMBL" id="LC088223">
    <property type="protein sequence ID" value="BAT21082.1"/>
    <property type="molecule type" value="Genomic_RNA"/>
</dbReference>
<keyword evidence="8 12" id="KW-0946">Virion</keyword>
<evidence type="ECO:0000256" key="2">
    <source>
        <dbReference type="ARBA" id="ARBA00022581"/>
    </source>
</evidence>
<comment type="similarity">
    <text evidence="12 13">Belongs to the rotavirus VP7 family.</text>
</comment>
<keyword evidence="5" id="KW-0732">Signal</keyword>
<evidence type="ECO:0000256" key="5">
    <source>
        <dbReference type="ARBA" id="ARBA00022729"/>
    </source>
</evidence>
<evidence type="ECO:0000256" key="1">
    <source>
        <dbReference type="ARBA" id="ARBA00022561"/>
    </source>
</evidence>
<dbReference type="GO" id="GO:0039621">
    <property type="term" value="C:T=13 icosahedral viral capsid"/>
    <property type="evidence" value="ECO:0007669"/>
    <property type="project" value="UniProtKB-UniRule"/>
</dbReference>
<keyword evidence="11 12" id="KW-1038">Host endoplasmic reticulum</keyword>
<comment type="function">
    <text evidence="13">Rotavirus attachment and entry into the host cell probably involves multiple sequential contacts between the outer capsid proteins VP4 and VP7, and the cell receptors.</text>
</comment>
<feature type="transmembrane region" description="Helical" evidence="14">
    <location>
        <begin position="31"/>
        <end position="50"/>
    </location>
</feature>
<dbReference type="GO" id="GO:0039624">
    <property type="term" value="C:viral outer capsid"/>
    <property type="evidence" value="ECO:0007669"/>
    <property type="project" value="UniProtKB-UniRule"/>
</dbReference>
<evidence type="ECO:0000256" key="8">
    <source>
        <dbReference type="ARBA" id="ARBA00022844"/>
    </source>
</evidence>
<dbReference type="InterPro" id="IPR042210">
    <property type="entry name" value="VP7_2"/>
</dbReference>
<dbReference type="Pfam" id="PF00434">
    <property type="entry name" value="VP7"/>
    <property type="match status" value="1"/>
</dbReference>
<comment type="subunit">
    <text evidence="13">Homotrimer. 2 Ca(2+) ions bound at each subunit interface in the trimer hold the trimer together.</text>
</comment>
<evidence type="ECO:0000256" key="9">
    <source>
        <dbReference type="ARBA" id="ARBA00023157"/>
    </source>
</evidence>
<keyword evidence="9 12" id="KW-1015">Disulfide bond</keyword>
<keyword evidence="4 12" id="KW-0479">Metal-binding</keyword>
<comment type="function">
    <text evidence="12">Calcium-binding protein that interacts with rotavirus cell receptors once the initial attachment by VP4 has been achieved. Rotavirus attachment and entry into the host cell probably involves multiple sequential contacts between the outer capsid proteins VP4 and VP7, and the cell receptors. Following entry into the host cell, low intracellular or intravesicular Ca(2+) concentration probably causes the calcium-stabilized VP7 trimers to dissociate from the virion. This step is probably necessary for the membrane-disrupting entry step and the release of VP4, which is locked onto the virion by VP7.</text>
</comment>
<evidence type="ECO:0000256" key="3">
    <source>
        <dbReference type="ARBA" id="ARBA00022708"/>
    </source>
</evidence>
<evidence type="ECO:0000256" key="10">
    <source>
        <dbReference type="ARBA" id="ARBA00023180"/>
    </source>
</evidence>
<dbReference type="GO" id="GO:0046872">
    <property type="term" value="F:metal ion binding"/>
    <property type="evidence" value="ECO:0007669"/>
    <property type="project" value="UniProtKB-KW"/>
</dbReference>
<evidence type="ECO:0000313" key="15">
    <source>
        <dbReference type="EMBL" id="BAT21082.1"/>
    </source>
</evidence>
<gene>
    <name evidence="15" type="primary">VP7</name>
</gene>
<evidence type="ECO:0000256" key="12">
    <source>
        <dbReference type="HAMAP-Rule" id="MF_04130"/>
    </source>
</evidence>
<keyword evidence="3 12" id="KW-1146">T=13 icosahedral capsid protein</keyword>
<dbReference type="Proteomes" id="UP000166193">
    <property type="component" value="Genome"/>
</dbReference>
<dbReference type="HAMAP" id="MF_04130">
    <property type="entry name" value="Rota_VP7"/>
    <property type="match status" value="1"/>
</dbReference>
<accession>A0A0N7KVF6</accession>
<comment type="subunit">
    <text evidence="12">Homotrimer; disulfide-linked. 2 Ca(2+) ions bound at each subunit interface in the trimer hold the trimer together. Interacts with the intermediate capsid protein VP6. Interacts with the outer capsid protein VP5*.</text>
</comment>
<evidence type="ECO:0000256" key="11">
    <source>
        <dbReference type="ARBA" id="ARBA00023184"/>
    </source>
</evidence>
<dbReference type="InterPro" id="IPR042207">
    <property type="entry name" value="VP7_1"/>
</dbReference>
<evidence type="ECO:0000256" key="7">
    <source>
        <dbReference type="ARBA" id="ARBA00022837"/>
    </source>
</evidence>
<keyword evidence="7 12" id="KW-0106">Calcium</keyword>
<dbReference type="GO" id="GO:0044166">
    <property type="term" value="C:host cell endoplasmic reticulum lumen"/>
    <property type="evidence" value="ECO:0007669"/>
    <property type="project" value="UniProtKB-SubCell"/>
</dbReference>
<evidence type="ECO:0000256" key="13">
    <source>
        <dbReference type="RuleBase" id="RU363022"/>
    </source>
</evidence>
<proteinExistence type="inferred from homology"/>
<keyword evidence="14" id="KW-0812">Transmembrane</keyword>
<protein>
    <recommendedName>
        <fullName evidence="12 13">Outer capsid glycoprotein VP7</fullName>
    </recommendedName>
</protein>